<dbReference type="InParanoid" id="Q89U84"/>
<reference evidence="7" key="1">
    <citation type="journal article" date="2002" name="DNA Res.">
        <title>Complete genomic sequence of nitrogen-fixing symbiotic bacterium Bradyrhizobium japonicum USDA110.</title>
        <authorList>
            <person name="Kaneko T."/>
            <person name="Nakamura Y."/>
            <person name="Sato S."/>
            <person name="Minamisawa K."/>
            <person name="Uchiumi T."/>
            <person name="Sasamoto S."/>
            <person name="Watanabe A."/>
            <person name="Idesawa K."/>
            <person name="Iriguchi M."/>
            <person name="Kawashima K."/>
            <person name="Kohara M."/>
            <person name="Matsumoto M."/>
            <person name="Shimpo S."/>
            <person name="Tsuruoka H."/>
            <person name="Wada T."/>
            <person name="Yamada M."/>
            <person name="Tabata S."/>
        </authorList>
    </citation>
    <scope>NUCLEOTIDE SEQUENCE [LARGE SCALE GENOMIC DNA]</scope>
    <source>
        <strain evidence="7">JCM 10833 / BCRC 13528 / IAM 13628 / NBRC 14792 / USDA 110</strain>
    </source>
</reference>
<dbReference type="Proteomes" id="UP000002526">
    <property type="component" value="Chromosome"/>
</dbReference>
<dbReference type="KEGG" id="bja:bll1533"/>
<dbReference type="PhylomeDB" id="Q89U84"/>
<dbReference type="Pfam" id="PF00015">
    <property type="entry name" value="MCPsignal"/>
    <property type="match status" value="1"/>
</dbReference>
<dbReference type="GO" id="GO:0007165">
    <property type="term" value="P:signal transduction"/>
    <property type="evidence" value="ECO:0007669"/>
    <property type="project" value="UniProtKB-KW"/>
</dbReference>
<organism evidence="6 7">
    <name type="scientific">Bradyrhizobium diazoefficiens (strain JCM 10833 / BCRC 13528 / IAM 13628 / NBRC 14792 / USDA 110)</name>
    <dbReference type="NCBI Taxonomy" id="224911"/>
    <lineage>
        <taxon>Bacteria</taxon>
        <taxon>Pseudomonadati</taxon>
        <taxon>Pseudomonadota</taxon>
        <taxon>Alphaproteobacteria</taxon>
        <taxon>Hyphomicrobiales</taxon>
        <taxon>Nitrobacteraceae</taxon>
        <taxon>Bradyrhizobium</taxon>
    </lineage>
</organism>
<feature type="coiled-coil region" evidence="3">
    <location>
        <begin position="149"/>
        <end position="176"/>
    </location>
</feature>
<proteinExistence type="predicted"/>
<evidence type="ECO:0000256" key="3">
    <source>
        <dbReference type="SAM" id="Coils"/>
    </source>
</evidence>
<dbReference type="OrthoDB" id="2489132at2"/>
<evidence type="ECO:0000313" key="7">
    <source>
        <dbReference type="Proteomes" id="UP000002526"/>
    </source>
</evidence>
<dbReference type="GO" id="GO:0016020">
    <property type="term" value="C:membrane"/>
    <property type="evidence" value="ECO:0007669"/>
    <property type="project" value="InterPro"/>
</dbReference>
<evidence type="ECO:0000256" key="2">
    <source>
        <dbReference type="PROSITE-ProRule" id="PRU00284"/>
    </source>
</evidence>
<dbReference type="GO" id="GO:0006935">
    <property type="term" value="P:chemotaxis"/>
    <property type="evidence" value="ECO:0000318"/>
    <property type="project" value="GO_Central"/>
</dbReference>
<evidence type="ECO:0000256" key="1">
    <source>
        <dbReference type="ARBA" id="ARBA00023224"/>
    </source>
</evidence>
<dbReference type="PATRIC" id="fig|224911.5.peg.1593"/>
<sequence>MALAQMSGIVNPDFIPACENSVRPSPDKRDLMAFGLFRKRLPDMAAPAAAPQAAAPPAHSEPGPAAESDSAREILELLELELGAMIRQLERAANSVAGGAEATATTLAAIRDRTDALTGRTNAAQSTASTFAHAADKFTQSALGIGAQVREAGKLADEASAAAQEARANVDRLRESSAAIGNVVNLIAQIARQTTLLALNSTIEAARAGAAGKGFAVVATEVKALAVQTQGATEEITKKIDALQRDAAGSADAVHRISQAIEAIRPVFETVNGAVAEQNATTSEVSGNAASASEFIVSVGQSAAEIDAATKAAETHGENVASAGKAVTTFAQKLKSRCAVLLRQSEHDDRRKTERLPCHLKFESARGVMPVYEIAMDGVLIGGADAGRLTPQAIIEGSLELVGACRLRVVEQSKAGARAHFVNPDAELREKIEDRLWSIHEENTEFVTRAMEAGNALTQIFEHAVARGEVGIDDLFDTDYVEIAGTNPQQYRTRYLDWADRALPPFQEAFLAKEPRMAFCAMVDRNGFLPVHNKIYSHPQRPGDAAWNTANSRNRRIFNDPAGLAAARNLRSYLVQSYARDMGNGNTVMMREIDVPIRVQGRHWGGFRTAYKL</sequence>
<dbReference type="eggNOG" id="COG0840">
    <property type="taxonomic scope" value="Bacteria"/>
</dbReference>
<dbReference type="HOGENOM" id="CLU_000445_107_32_5"/>
<name>Q89U84_BRADU</name>
<dbReference type="Gene3D" id="1.10.287.950">
    <property type="entry name" value="Methyl-accepting chemotaxis protein"/>
    <property type="match status" value="1"/>
</dbReference>
<feature type="domain" description="Methyl-accepting transducer" evidence="5">
    <location>
        <begin position="78"/>
        <end position="328"/>
    </location>
</feature>
<keyword evidence="7" id="KW-1185">Reference proteome</keyword>
<dbReference type="PANTHER" id="PTHR32089">
    <property type="entry name" value="METHYL-ACCEPTING CHEMOTAXIS PROTEIN MCPB"/>
    <property type="match status" value="1"/>
</dbReference>
<accession>Q89U84</accession>
<keyword evidence="1 2" id="KW-0807">Transducer</keyword>
<keyword evidence="3" id="KW-0175">Coiled coil</keyword>
<dbReference type="SMART" id="SM00283">
    <property type="entry name" value="MA"/>
    <property type="match status" value="1"/>
</dbReference>
<dbReference type="PANTHER" id="PTHR32089:SF112">
    <property type="entry name" value="LYSOZYME-LIKE PROTEIN-RELATED"/>
    <property type="match status" value="1"/>
</dbReference>
<evidence type="ECO:0000259" key="5">
    <source>
        <dbReference type="PROSITE" id="PS50111"/>
    </source>
</evidence>
<feature type="region of interest" description="Disordered" evidence="4">
    <location>
        <begin position="45"/>
        <end position="69"/>
    </location>
</feature>
<gene>
    <name evidence="6" type="ordered locus">bll1533</name>
</gene>
<dbReference type="SUPFAM" id="SSF58104">
    <property type="entry name" value="Methyl-accepting chemotaxis protein (MCP) signaling domain"/>
    <property type="match status" value="1"/>
</dbReference>
<feature type="compositionally biased region" description="Low complexity" evidence="4">
    <location>
        <begin position="45"/>
        <end position="58"/>
    </location>
</feature>
<dbReference type="AlphaFoldDB" id="Q89U84"/>
<dbReference type="PROSITE" id="PS50111">
    <property type="entry name" value="CHEMOTAXIS_TRANSDUC_2"/>
    <property type="match status" value="1"/>
</dbReference>
<evidence type="ECO:0000313" key="6">
    <source>
        <dbReference type="EMBL" id="BAC46798.1"/>
    </source>
</evidence>
<protein>
    <submittedName>
        <fullName evidence="6">Bll1533 protein</fullName>
    </submittedName>
</protein>
<dbReference type="STRING" id="224911.AAV28_04605"/>
<dbReference type="EMBL" id="BA000040">
    <property type="protein sequence ID" value="BAC46798.1"/>
    <property type="molecule type" value="Genomic_DNA"/>
</dbReference>
<dbReference type="EnsemblBacteria" id="BAC46798">
    <property type="protein sequence ID" value="BAC46798"/>
    <property type="gene ID" value="BAC46798"/>
</dbReference>
<dbReference type="InterPro" id="IPR004089">
    <property type="entry name" value="MCPsignal_dom"/>
</dbReference>
<evidence type="ECO:0000256" key="4">
    <source>
        <dbReference type="SAM" id="MobiDB-lite"/>
    </source>
</evidence>